<dbReference type="Proteomes" id="UP000509241">
    <property type="component" value="Chromosome"/>
</dbReference>
<protein>
    <submittedName>
        <fullName evidence="2">Uncharacterized protein</fullName>
    </submittedName>
</protein>
<gene>
    <name evidence="2" type="ORF">HYG82_13385</name>
</gene>
<sequence>MSTDSNVTEVFETVEADPDAILEAYDVESPAELVESGGDHEATTDPAIDADDETAGTLFASLQAMAVDAAEASAGSDGNGRPDSTPTITQSSESDSGSADAARVAEQAVYTASETDDSPANVMASAPDSDGTLTLLGPEPTTTRVSNDAFGLADSAGDPSEFQWSDPEPAETRR</sequence>
<dbReference type="OrthoDB" id="188373at2157"/>
<dbReference type="GeneID" id="56034302"/>
<dbReference type="RefSeq" id="WP_179261657.1">
    <property type="nucleotide sequence ID" value="NZ_CP058601.1"/>
</dbReference>
<keyword evidence="3" id="KW-1185">Reference proteome</keyword>
<dbReference type="EMBL" id="CP058601">
    <property type="protein sequence ID" value="QLG49781.1"/>
    <property type="molecule type" value="Genomic_DNA"/>
</dbReference>
<feature type="region of interest" description="Disordered" evidence="1">
    <location>
        <begin position="69"/>
        <end position="174"/>
    </location>
</feature>
<feature type="compositionally biased region" description="Low complexity" evidence="1">
    <location>
        <begin position="91"/>
        <end position="102"/>
    </location>
</feature>
<feature type="region of interest" description="Disordered" evidence="1">
    <location>
        <begin position="28"/>
        <end position="50"/>
    </location>
</feature>
<evidence type="ECO:0000313" key="2">
    <source>
        <dbReference type="EMBL" id="QLG49781.1"/>
    </source>
</evidence>
<dbReference type="AlphaFoldDB" id="A0A7D5KDX6"/>
<evidence type="ECO:0000313" key="3">
    <source>
        <dbReference type="Proteomes" id="UP000509241"/>
    </source>
</evidence>
<feature type="compositionally biased region" description="Low complexity" evidence="1">
    <location>
        <begin position="131"/>
        <end position="143"/>
    </location>
</feature>
<reference evidence="2 3" key="1">
    <citation type="submission" date="2020-07" db="EMBL/GenBank/DDBJ databases">
        <authorList>
            <person name="Cui H."/>
        </authorList>
    </citation>
    <scope>NUCLEOTIDE SEQUENCE [LARGE SCALE GENOMIC DNA]</scope>
    <source>
        <strain evidence="2 3">YPL8</strain>
    </source>
</reference>
<name>A0A7D5KDX6_9EURY</name>
<evidence type="ECO:0000256" key="1">
    <source>
        <dbReference type="SAM" id="MobiDB-lite"/>
    </source>
</evidence>
<proteinExistence type="predicted"/>
<organism evidence="2 3">
    <name type="scientific">Natrinema halophilum</name>
    <dbReference type="NCBI Taxonomy" id="1699371"/>
    <lineage>
        <taxon>Archaea</taxon>
        <taxon>Methanobacteriati</taxon>
        <taxon>Methanobacteriota</taxon>
        <taxon>Stenosarchaea group</taxon>
        <taxon>Halobacteria</taxon>
        <taxon>Halobacteriales</taxon>
        <taxon>Natrialbaceae</taxon>
        <taxon>Natrinema</taxon>
    </lineage>
</organism>
<accession>A0A7D5KDX6</accession>
<dbReference type="KEGG" id="haly:HYG82_13385"/>